<organism evidence="1 2">
    <name type="scientific">Sphingobium chlorophenolicum</name>
    <dbReference type="NCBI Taxonomy" id="46429"/>
    <lineage>
        <taxon>Bacteria</taxon>
        <taxon>Pseudomonadati</taxon>
        <taxon>Pseudomonadota</taxon>
        <taxon>Alphaproteobacteria</taxon>
        <taxon>Sphingomonadales</taxon>
        <taxon>Sphingomonadaceae</taxon>
        <taxon>Sphingobium</taxon>
    </lineage>
</organism>
<proteinExistence type="predicted"/>
<dbReference type="EMBL" id="JFHR01000001">
    <property type="protein sequence ID" value="KEQ55482.1"/>
    <property type="molecule type" value="Genomic_DNA"/>
</dbReference>
<sequence length="29" mass="3420">MQKADNRAWGMRTRFSDDPFVLKDVPPQI</sequence>
<dbReference type="AlphaFoldDB" id="A0A081RJV9"/>
<protein>
    <submittedName>
        <fullName evidence="1">Uncharacterized protein</fullName>
    </submittedName>
</protein>
<gene>
    <name evidence="1" type="ORF">BV95_00120</name>
</gene>
<evidence type="ECO:0000313" key="1">
    <source>
        <dbReference type="EMBL" id="KEQ55482.1"/>
    </source>
</evidence>
<accession>A0A081RJV9</accession>
<dbReference type="Proteomes" id="UP000028411">
    <property type="component" value="Unassembled WGS sequence"/>
</dbReference>
<reference evidence="1 2" key="1">
    <citation type="submission" date="2014-02" db="EMBL/GenBank/DDBJ databases">
        <title>Whole genome sequence of Sphingobium chlorophenolicum NBRC 16172.</title>
        <authorList>
            <person name="Gan H.M."/>
            <person name="Gan H.Y."/>
            <person name="Chew T.H."/>
            <person name="Savka M.A."/>
        </authorList>
    </citation>
    <scope>NUCLEOTIDE SEQUENCE [LARGE SCALE GENOMIC DNA]</scope>
    <source>
        <strain evidence="1 2">NBRC 16172</strain>
    </source>
</reference>
<evidence type="ECO:0000313" key="2">
    <source>
        <dbReference type="Proteomes" id="UP000028411"/>
    </source>
</evidence>
<comment type="caution">
    <text evidence="1">The sequence shown here is derived from an EMBL/GenBank/DDBJ whole genome shotgun (WGS) entry which is preliminary data.</text>
</comment>
<name>A0A081RJV9_SPHCR</name>